<dbReference type="AlphaFoldDB" id="A0A518C9T2"/>
<dbReference type="Proteomes" id="UP000318626">
    <property type="component" value="Chromosome"/>
</dbReference>
<feature type="transmembrane region" description="Helical" evidence="1">
    <location>
        <begin position="49"/>
        <end position="72"/>
    </location>
</feature>
<gene>
    <name evidence="2" type="ORF">Pan97_30150</name>
</gene>
<accession>A0A518C9T2</accession>
<keyword evidence="1" id="KW-0472">Membrane</keyword>
<dbReference type="RefSeq" id="WP_144973733.1">
    <property type="nucleotide sequence ID" value="NZ_CP036289.1"/>
</dbReference>
<dbReference type="EMBL" id="CP036289">
    <property type="protein sequence ID" value="QDU75971.1"/>
    <property type="molecule type" value="Genomic_DNA"/>
</dbReference>
<reference evidence="3" key="1">
    <citation type="submission" date="2019-02" db="EMBL/GenBank/DDBJ databases">
        <title>Deep-cultivation of Planctomycetes and their phenomic and genomic characterization uncovers novel biology.</title>
        <authorList>
            <person name="Wiegand S."/>
            <person name="Jogler M."/>
            <person name="Boedeker C."/>
            <person name="Pinto D."/>
            <person name="Vollmers J."/>
            <person name="Rivas-Marin E."/>
            <person name="Kohn T."/>
            <person name="Peeters S.H."/>
            <person name="Heuer A."/>
            <person name="Rast P."/>
            <person name="Oberbeckmann S."/>
            <person name="Bunk B."/>
            <person name="Jeske O."/>
            <person name="Meyerdierks A."/>
            <person name="Storesund J.E."/>
            <person name="Kallscheuer N."/>
            <person name="Luecker S."/>
            <person name="Lage O.M."/>
            <person name="Pohl T."/>
            <person name="Merkel B.J."/>
            <person name="Hornburger P."/>
            <person name="Mueller R.-W."/>
            <person name="Bruemmer F."/>
            <person name="Labrenz M."/>
            <person name="Spormann A.M."/>
            <person name="Op den Camp H."/>
            <person name="Overmann J."/>
            <person name="Amann R."/>
            <person name="Jetten M.S.M."/>
            <person name="Mascher T."/>
            <person name="Medema M.H."/>
            <person name="Devos D.P."/>
            <person name="Kaster A.-K."/>
            <person name="Ovreas L."/>
            <person name="Rohde M."/>
            <person name="Galperin M.Y."/>
            <person name="Jogler C."/>
        </authorList>
    </citation>
    <scope>NUCLEOTIDE SEQUENCE [LARGE SCALE GENOMIC DNA]</scope>
    <source>
        <strain evidence="3">Pan97</strain>
    </source>
</reference>
<evidence type="ECO:0008006" key="4">
    <source>
        <dbReference type="Google" id="ProtNLM"/>
    </source>
</evidence>
<organism evidence="2 3">
    <name type="scientific">Bremerella volcania</name>
    <dbReference type="NCBI Taxonomy" id="2527984"/>
    <lineage>
        <taxon>Bacteria</taxon>
        <taxon>Pseudomonadati</taxon>
        <taxon>Planctomycetota</taxon>
        <taxon>Planctomycetia</taxon>
        <taxon>Pirellulales</taxon>
        <taxon>Pirellulaceae</taxon>
        <taxon>Bremerella</taxon>
    </lineage>
</organism>
<sequence length="236" mass="27539">MSIFAQLRKHWFSVLMLSLLAVGVVALVVKDNPWILVKINYLGFWTLYWLVLNWQFLLTLLVTLIAAAAAWYGPRSSVRIAHEMMEKENRRRDTSALFREIVRDAKRFCDVVRQGLLNQKLEDMATERLNESESVEEFNIEKKSHDERSRILEASENLRMELDGTIQTHIFALQEAYPDKCESAISHLADLIIIAEEWEEEGDTEEMSRFSARLQRKYNELFIDLRSLSESIQGRA</sequence>
<dbReference type="KEGG" id="bvo:Pan97_30150"/>
<keyword evidence="3" id="KW-1185">Reference proteome</keyword>
<evidence type="ECO:0000313" key="2">
    <source>
        <dbReference type="EMBL" id="QDU75971.1"/>
    </source>
</evidence>
<proteinExistence type="predicted"/>
<feature type="transmembrane region" description="Helical" evidence="1">
    <location>
        <begin position="12"/>
        <end position="29"/>
    </location>
</feature>
<name>A0A518C9T2_9BACT</name>
<evidence type="ECO:0000256" key="1">
    <source>
        <dbReference type="SAM" id="Phobius"/>
    </source>
</evidence>
<keyword evidence="1" id="KW-0812">Transmembrane</keyword>
<evidence type="ECO:0000313" key="3">
    <source>
        <dbReference type="Proteomes" id="UP000318626"/>
    </source>
</evidence>
<keyword evidence="1" id="KW-1133">Transmembrane helix</keyword>
<protein>
    <recommendedName>
        <fullName evidence="4">5-bromo-4-chloroindolyl phosphate hydrolysis protein</fullName>
    </recommendedName>
</protein>